<accession>A0A1I8A4U9</accession>
<evidence type="ECO:0000256" key="6">
    <source>
        <dbReference type="ARBA" id="ARBA00038447"/>
    </source>
</evidence>
<keyword evidence="3" id="KW-0238">DNA-binding</keyword>
<evidence type="ECO:0000256" key="4">
    <source>
        <dbReference type="ARBA" id="ARBA00023242"/>
    </source>
</evidence>
<keyword evidence="5" id="KW-0131">Cell cycle</keyword>
<evidence type="ECO:0000313" key="8">
    <source>
        <dbReference type="WBParaSite" id="L893_g32872.t1"/>
    </source>
</evidence>
<dbReference type="InterPro" id="IPR018607">
    <property type="entry name" value="Ctf8"/>
</dbReference>
<keyword evidence="4" id="KW-0539">Nucleus</keyword>
<evidence type="ECO:0000256" key="2">
    <source>
        <dbReference type="ARBA" id="ARBA00022705"/>
    </source>
</evidence>
<dbReference type="WBParaSite" id="L893_g32872.t1">
    <property type="protein sequence ID" value="L893_g32872.t1"/>
    <property type="gene ID" value="L893_g32872"/>
</dbReference>
<comment type="subcellular location">
    <subcellularLocation>
        <location evidence="1">Nucleus</location>
    </subcellularLocation>
</comment>
<name>A0A1I8A4U9_9BILA</name>
<keyword evidence="7" id="KW-1185">Reference proteome</keyword>
<protein>
    <submittedName>
        <fullName evidence="8">Ctf8</fullName>
    </submittedName>
</protein>
<dbReference type="Proteomes" id="UP000095287">
    <property type="component" value="Unplaced"/>
</dbReference>
<organism evidence="7 8">
    <name type="scientific">Steinernema glaseri</name>
    <dbReference type="NCBI Taxonomy" id="37863"/>
    <lineage>
        <taxon>Eukaryota</taxon>
        <taxon>Metazoa</taxon>
        <taxon>Ecdysozoa</taxon>
        <taxon>Nematoda</taxon>
        <taxon>Chromadorea</taxon>
        <taxon>Rhabditida</taxon>
        <taxon>Tylenchina</taxon>
        <taxon>Panagrolaimomorpha</taxon>
        <taxon>Strongyloidoidea</taxon>
        <taxon>Steinernematidae</taxon>
        <taxon>Steinernema</taxon>
    </lineage>
</organism>
<dbReference type="PANTHER" id="PTHR28605:SF1">
    <property type="entry name" value="CHROMOSOME TRANSMISSION FIDELITY FACTOR 8"/>
    <property type="match status" value="1"/>
</dbReference>
<dbReference type="GO" id="GO:0031390">
    <property type="term" value="C:Ctf18 RFC-like complex"/>
    <property type="evidence" value="ECO:0007669"/>
    <property type="project" value="InterPro"/>
</dbReference>
<dbReference type="Pfam" id="PF09696">
    <property type="entry name" value="Ctf8"/>
    <property type="match status" value="1"/>
</dbReference>
<evidence type="ECO:0000256" key="5">
    <source>
        <dbReference type="ARBA" id="ARBA00023306"/>
    </source>
</evidence>
<evidence type="ECO:0000256" key="1">
    <source>
        <dbReference type="ARBA" id="ARBA00004123"/>
    </source>
</evidence>
<dbReference type="GO" id="GO:0007064">
    <property type="term" value="P:mitotic sister chromatid cohesion"/>
    <property type="evidence" value="ECO:0007669"/>
    <property type="project" value="InterPro"/>
</dbReference>
<sequence>MQIRFITNADGVKEWIMVEVQGSLQCDGDMSGLLAGNLAWRKSTGQPLLLIGHLMLEGKLVTLDKPLGVLRPGDGETPNEVTAVAIVRRKILFKQRPRPIVSAGNNFVN</sequence>
<proteinExistence type="inferred from homology"/>
<dbReference type="GO" id="GO:0003677">
    <property type="term" value="F:DNA binding"/>
    <property type="evidence" value="ECO:0007669"/>
    <property type="project" value="UniProtKB-KW"/>
</dbReference>
<dbReference type="AlphaFoldDB" id="A0A1I8A4U9"/>
<reference evidence="8" key="1">
    <citation type="submission" date="2016-11" db="UniProtKB">
        <authorList>
            <consortium name="WormBaseParasite"/>
        </authorList>
    </citation>
    <scope>IDENTIFICATION</scope>
</reference>
<keyword evidence="2" id="KW-0235">DNA replication</keyword>
<dbReference type="PANTHER" id="PTHR28605">
    <property type="entry name" value="CTF8, CHROMOSOME TRANSMISSION FIDELITY FACTOR 8 HOMOLOG (S. CEREVISIAE)"/>
    <property type="match status" value="1"/>
</dbReference>
<evidence type="ECO:0000313" key="7">
    <source>
        <dbReference type="Proteomes" id="UP000095287"/>
    </source>
</evidence>
<dbReference type="GO" id="GO:0006260">
    <property type="term" value="P:DNA replication"/>
    <property type="evidence" value="ECO:0007669"/>
    <property type="project" value="UniProtKB-KW"/>
</dbReference>
<comment type="similarity">
    <text evidence="6">Belongs to the CTF8 family.</text>
</comment>
<evidence type="ECO:0000256" key="3">
    <source>
        <dbReference type="ARBA" id="ARBA00023125"/>
    </source>
</evidence>